<accession>A3IJH7</accession>
<protein>
    <submittedName>
        <fullName evidence="1">Uncharacterized protein</fullName>
    </submittedName>
</protein>
<dbReference type="Proteomes" id="UP000003781">
    <property type="component" value="Unassembled WGS sequence"/>
</dbReference>
<dbReference type="EMBL" id="AAXW01000002">
    <property type="protein sequence ID" value="EAZ93959.1"/>
    <property type="molecule type" value="Genomic_DNA"/>
</dbReference>
<evidence type="ECO:0000313" key="1">
    <source>
        <dbReference type="EMBL" id="EAZ93959.1"/>
    </source>
</evidence>
<sequence length="23" mass="2902">MFFPYVQVVPLVFFSYPYRLQLF</sequence>
<evidence type="ECO:0000313" key="2">
    <source>
        <dbReference type="Proteomes" id="UP000003781"/>
    </source>
</evidence>
<name>A3IJH7_9CHRO</name>
<gene>
    <name evidence="1" type="ORF">CY0110_19227</name>
</gene>
<keyword evidence="2" id="KW-1185">Reference proteome</keyword>
<dbReference type="AlphaFoldDB" id="A3IJH7"/>
<reference evidence="1 2" key="1">
    <citation type="submission" date="2007-03" db="EMBL/GenBank/DDBJ databases">
        <authorList>
            <person name="Stal L."/>
            <person name="Ferriera S."/>
            <person name="Johnson J."/>
            <person name="Kravitz S."/>
            <person name="Beeson K."/>
            <person name="Sutton G."/>
            <person name="Rogers Y.-H."/>
            <person name="Friedman R."/>
            <person name="Frazier M."/>
            <person name="Venter J.C."/>
        </authorList>
    </citation>
    <scope>NUCLEOTIDE SEQUENCE [LARGE SCALE GENOMIC DNA]</scope>
    <source>
        <strain evidence="1 2">CCY0110</strain>
    </source>
</reference>
<proteinExistence type="predicted"/>
<organism evidence="1 2">
    <name type="scientific">Crocosphaera chwakensis CCY0110</name>
    <dbReference type="NCBI Taxonomy" id="391612"/>
    <lineage>
        <taxon>Bacteria</taxon>
        <taxon>Bacillati</taxon>
        <taxon>Cyanobacteriota</taxon>
        <taxon>Cyanophyceae</taxon>
        <taxon>Oscillatoriophycideae</taxon>
        <taxon>Chroococcales</taxon>
        <taxon>Aphanothecaceae</taxon>
        <taxon>Crocosphaera</taxon>
        <taxon>Crocosphaera chwakensis</taxon>
    </lineage>
</organism>
<comment type="caution">
    <text evidence="1">The sequence shown here is derived from an EMBL/GenBank/DDBJ whole genome shotgun (WGS) entry which is preliminary data.</text>
</comment>